<feature type="domain" description="SSD" evidence="7">
    <location>
        <begin position="152"/>
        <end position="303"/>
    </location>
</feature>
<comment type="subcellular location">
    <subcellularLocation>
        <location evidence="1">Cell membrane</location>
        <topology evidence="1">Multi-pass membrane protein</topology>
    </subcellularLocation>
</comment>
<feature type="transmembrane region" description="Helical" evidence="6">
    <location>
        <begin position="480"/>
        <end position="497"/>
    </location>
</feature>
<gene>
    <name evidence="8" type="ORF">Val02_29870</name>
</gene>
<dbReference type="PANTHER" id="PTHR33406">
    <property type="entry name" value="MEMBRANE PROTEIN MJ1562-RELATED"/>
    <property type="match status" value="1"/>
</dbReference>
<dbReference type="SUPFAM" id="SSF82866">
    <property type="entry name" value="Multidrug efflux transporter AcrB transmembrane domain"/>
    <property type="match status" value="2"/>
</dbReference>
<evidence type="ECO:0000256" key="3">
    <source>
        <dbReference type="ARBA" id="ARBA00022692"/>
    </source>
</evidence>
<keyword evidence="5 6" id="KW-0472">Membrane</keyword>
<feature type="transmembrane region" description="Helical" evidence="6">
    <location>
        <begin position="252"/>
        <end position="272"/>
    </location>
</feature>
<evidence type="ECO:0000256" key="4">
    <source>
        <dbReference type="ARBA" id="ARBA00022989"/>
    </source>
</evidence>
<sequence>MAGGISAGQVADRLTGDTALPGQEGSETEQRIARSYGVAADVSVIPVLTAPEGATIDRAAVTAVADQIRRVPGSLVLDYGGTGDRAFLTGDGRSTFLLVYGGSGPDDPVAQAVAGGAGRSAADQVGYRLQLTGDSLLSEGNAAAAEEPSVLSETLIGAAGALVVLLFVFASFLALVPLLIAAVAILSTFLVVLVLTTFADVSFMVQFLVALIGLGVAIDYSLLVVTRWREERSRGAANSEAVVIAVGTAGRAVFASGVTVAISLAALVVLPVPAVRSMGYGGMLIPLVSTLVVLTLLPAVLSLAGPRVDWPRIRTETRASRGWSAWARAVIRHRWVAATVALAALTVAVVPVFGMQIGQPGADSLATKGAAHEALTALRDGGVGSGVLTPMVVLVRPGGDPKSIVDAAEQVPGVRAAVAAPAAPDGHTEVVVLPERETKNNTSIAVVTAVRDATKSLPGYVGVAGVGAIVLDWQNAVYDNFWYVLVVIALVTFVLLVRSFRSILLPLKAVLLNLFSVAAVFGLTTWFWQDGNGSEALFGVPATGAMTFWVPVVIFAFLFGLSMDYEVFILHRMREEYDRTGSTSVAVKEGLGRTGRLVTSAALILFFAFAALASTPQTDVKVLATALGAGILLDATIVRALLVPALVSLFGRWNWWLPAPVARLLRVEPSPVRVVGVTKGREPVGVG</sequence>
<dbReference type="PROSITE" id="PS50156">
    <property type="entry name" value="SSD"/>
    <property type="match status" value="1"/>
</dbReference>
<organism evidence="8 9">
    <name type="scientific">Virgisporangium aliadipatigenens</name>
    <dbReference type="NCBI Taxonomy" id="741659"/>
    <lineage>
        <taxon>Bacteria</taxon>
        <taxon>Bacillati</taxon>
        <taxon>Actinomycetota</taxon>
        <taxon>Actinomycetes</taxon>
        <taxon>Micromonosporales</taxon>
        <taxon>Micromonosporaceae</taxon>
        <taxon>Virgisporangium</taxon>
    </lineage>
</organism>
<dbReference type="InterPro" id="IPR000731">
    <property type="entry name" value="SSD"/>
</dbReference>
<evidence type="ECO:0000313" key="9">
    <source>
        <dbReference type="Proteomes" id="UP000619260"/>
    </source>
</evidence>
<feature type="transmembrane region" description="Helical" evidence="6">
    <location>
        <begin position="597"/>
        <end position="616"/>
    </location>
</feature>
<evidence type="ECO:0000313" key="8">
    <source>
        <dbReference type="EMBL" id="GIJ46101.1"/>
    </source>
</evidence>
<dbReference type="GO" id="GO:0005886">
    <property type="term" value="C:plasma membrane"/>
    <property type="evidence" value="ECO:0007669"/>
    <property type="project" value="UniProtKB-SubCell"/>
</dbReference>
<proteinExistence type="predicted"/>
<feature type="transmembrane region" description="Helical" evidence="6">
    <location>
        <begin position="548"/>
        <end position="570"/>
    </location>
</feature>
<keyword evidence="9" id="KW-1185">Reference proteome</keyword>
<dbReference type="InterPro" id="IPR050545">
    <property type="entry name" value="Mycobact_MmpL"/>
</dbReference>
<evidence type="ECO:0000256" key="1">
    <source>
        <dbReference type="ARBA" id="ARBA00004651"/>
    </source>
</evidence>
<feature type="transmembrane region" description="Helical" evidence="6">
    <location>
        <begin position="335"/>
        <end position="357"/>
    </location>
</feature>
<evidence type="ECO:0000256" key="6">
    <source>
        <dbReference type="SAM" id="Phobius"/>
    </source>
</evidence>
<evidence type="ECO:0000256" key="2">
    <source>
        <dbReference type="ARBA" id="ARBA00022475"/>
    </source>
</evidence>
<feature type="transmembrane region" description="Helical" evidence="6">
    <location>
        <begin position="509"/>
        <end position="528"/>
    </location>
</feature>
<evidence type="ECO:0000256" key="5">
    <source>
        <dbReference type="ARBA" id="ARBA00023136"/>
    </source>
</evidence>
<dbReference type="Gene3D" id="1.20.1640.10">
    <property type="entry name" value="Multidrug efflux transporter AcrB transmembrane domain"/>
    <property type="match status" value="2"/>
</dbReference>
<dbReference type="EMBL" id="BOPF01000009">
    <property type="protein sequence ID" value="GIJ46101.1"/>
    <property type="molecule type" value="Genomic_DNA"/>
</dbReference>
<reference evidence="8" key="1">
    <citation type="submission" date="2021-01" db="EMBL/GenBank/DDBJ databases">
        <title>Whole genome shotgun sequence of Virgisporangium aliadipatigenens NBRC 105644.</title>
        <authorList>
            <person name="Komaki H."/>
            <person name="Tamura T."/>
        </authorList>
    </citation>
    <scope>NUCLEOTIDE SEQUENCE</scope>
    <source>
        <strain evidence="8">NBRC 105644</strain>
    </source>
</reference>
<keyword evidence="2" id="KW-1003">Cell membrane</keyword>
<protein>
    <submittedName>
        <fullName evidence="8">Membrane protein</fullName>
    </submittedName>
</protein>
<dbReference type="Proteomes" id="UP000619260">
    <property type="component" value="Unassembled WGS sequence"/>
</dbReference>
<feature type="transmembrane region" description="Helical" evidence="6">
    <location>
        <begin position="284"/>
        <end position="304"/>
    </location>
</feature>
<comment type="caution">
    <text evidence="8">The sequence shown here is derived from an EMBL/GenBank/DDBJ whole genome shotgun (WGS) entry which is preliminary data.</text>
</comment>
<dbReference type="Pfam" id="PF03176">
    <property type="entry name" value="MMPL"/>
    <property type="match status" value="2"/>
</dbReference>
<feature type="transmembrane region" description="Helical" evidence="6">
    <location>
        <begin position="205"/>
        <end position="225"/>
    </location>
</feature>
<name>A0A8J3YLJ9_9ACTN</name>
<evidence type="ECO:0000259" key="7">
    <source>
        <dbReference type="PROSITE" id="PS50156"/>
    </source>
</evidence>
<keyword evidence="3 6" id="KW-0812">Transmembrane</keyword>
<feature type="transmembrane region" description="Helical" evidence="6">
    <location>
        <begin position="178"/>
        <end position="199"/>
    </location>
</feature>
<feature type="transmembrane region" description="Helical" evidence="6">
    <location>
        <begin position="155"/>
        <end position="173"/>
    </location>
</feature>
<dbReference type="AlphaFoldDB" id="A0A8J3YLJ9"/>
<keyword evidence="4 6" id="KW-1133">Transmembrane helix</keyword>
<dbReference type="InterPro" id="IPR004869">
    <property type="entry name" value="MMPL_dom"/>
</dbReference>
<accession>A0A8J3YLJ9</accession>
<dbReference type="PANTHER" id="PTHR33406:SF13">
    <property type="entry name" value="MEMBRANE PROTEIN YDFJ"/>
    <property type="match status" value="1"/>
</dbReference>